<feature type="transmembrane region" description="Helical" evidence="1">
    <location>
        <begin position="41"/>
        <end position="63"/>
    </location>
</feature>
<keyword evidence="3" id="KW-1185">Reference proteome</keyword>
<gene>
    <name evidence="2" type="ORF">ACT18_00315</name>
</gene>
<dbReference type="RefSeq" id="WP_065286697.1">
    <property type="nucleotide sequence ID" value="NZ_LFOE01000001.1"/>
</dbReference>
<dbReference type="EMBL" id="LFOE01000001">
    <property type="protein sequence ID" value="OBY33436.1"/>
    <property type="molecule type" value="Genomic_DNA"/>
</dbReference>
<sequence>MSGESRPTRGWALIFGFVLGHNIWAAGTHREMLSETSKRQALAHPVLVPLLALGLYAHLMGYLRGYDPITRMTDFLNRIF</sequence>
<keyword evidence="1" id="KW-0472">Membrane</keyword>
<comment type="caution">
    <text evidence="2">The sequence shown here is derived from an EMBL/GenBank/DDBJ whole genome shotgun (WGS) entry which is preliminary data.</text>
</comment>
<keyword evidence="1" id="KW-0812">Transmembrane</keyword>
<evidence type="ECO:0000313" key="2">
    <source>
        <dbReference type="EMBL" id="OBY33436.1"/>
    </source>
</evidence>
<dbReference type="InterPro" id="IPR055850">
    <property type="entry name" value="DUF7427"/>
</dbReference>
<dbReference type="AlphaFoldDB" id="A0A1B8SKZ5"/>
<protein>
    <submittedName>
        <fullName evidence="2">Uncharacterized protein</fullName>
    </submittedName>
</protein>
<name>A0A1B8SKZ5_9MYCO</name>
<organism evidence="2 3">
    <name type="scientific">Mycolicibacter kumamotonensis</name>
    <dbReference type="NCBI Taxonomy" id="354243"/>
    <lineage>
        <taxon>Bacteria</taxon>
        <taxon>Bacillati</taxon>
        <taxon>Actinomycetota</taxon>
        <taxon>Actinomycetes</taxon>
        <taxon>Mycobacteriales</taxon>
        <taxon>Mycobacteriaceae</taxon>
        <taxon>Mycolicibacter</taxon>
    </lineage>
</organism>
<dbReference type="Proteomes" id="UP000092668">
    <property type="component" value="Unassembled WGS sequence"/>
</dbReference>
<reference evidence="2 3" key="1">
    <citation type="submission" date="2015-06" db="EMBL/GenBank/DDBJ databases">
        <title>Genome sequence of Mycobacterium kumamotonense strain Roo.</title>
        <authorList>
            <person name="Greninger A.L."/>
            <person name="Cunningham G."/>
            <person name="Miller S."/>
        </authorList>
    </citation>
    <scope>NUCLEOTIDE SEQUENCE [LARGE SCALE GENOMIC DNA]</scope>
    <source>
        <strain evidence="2 3">Roo</strain>
    </source>
</reference>
<proteinExistence type="predicted"/>
<evidence type="ECO:0000256" key="1">
    <source>
        <dbReference type="SAM" id="Phobius"/>
    </source>
</evidence>
<dbReference type="Pfam" id="PF24202">
    <property type="entry name" value="DUF7427"/>
    <property type="match status" value="1"/>
</dbReference>
<keyword evidence="1" id="KW-1133">Transmembrane helix</keyword>
<evidence type="ECO:0000313" key="3">
    <source>
        <dbReference type="Proteomes" id="UP000092668"/>
    </source>
</evidence>
<accession>A0A1B8SKZ5</accession>